<protein>
    <recommendedName>
        <fullName evidence="1">Arrestin C-terminal-like domain-containing protein</fullName>
    </recommendedName>
</protein>
<evidence type="ECO:0000259" key="1">
    <source>
        <dbReference type="Pfam" id="PF02752"/>
    </source>
</evidence>
<dbReference type="PANTHER" id="PTHR11188">
    <property type="entry name" value="ARRESTIN DOMAIN CONTAINING PROTEIN"/>
    <property type="match status" value="1"/>
</dbReference>
<organism evidence="2 3">
    <name type="scientific">Mucor lusitanicus CBS 277.49</name>
    <dbReference type="NCBI Taxonomy" id="747725"/>
    <lineage>
        <taxon>Eukaryota</taxon>
        <taxon>Fungi</taxon>
        <taxon>Fungi incertae sedis</taxon>
        <taxon>Mucoromycota</taxon>
        <taxon>Mucoromycotina</taxon>
        <taxon>Mucoromycetes</taxon>
        <taxon>Mucorales</taxon>
        <taxon>Mucorineae</taxon>
        <taxon>Mucoraceae</taxon>
        <taxon>Mucor</taxon>
    </lineage>
</organism>
<evidence type="ECO:0000313" key="3">
    <source>
        <dbReference type="Proteomes" id="UP000077051"/>
    </source>
</evidence>
<dbReference type="PANTHER" id="PTHR11188:SF17">
    <property type="entry name" value="FI21816P1"/>
    <property type="match status" value="1"/>
</dbReference>
<dbReference type="InterPro" id="IPR050357">
    <property type="entry name" value="Arrestin_domain-protein"/>
</dbReference>
<dbReference type="OrthoDB" id="2225514at2759"/>
<name>A0A162RQ81_MUCCL</name>
<keyword evidence="3" id="KW-1185">Reference proteome</keyword>
<dbReference type="InterPro" id="IPR011022">
    <property type="entry name" value="Arrestin_C-like"/>
</dbReference>
<dbReference type="Proteomes" id="UP000077051">
    <property type="component" value="Unassembled WGS sequence"/>
</dbReference>
<dbReference type="InterPro" id="IPR014752">
    <property type="entry name" value="Arrestin-like_C"/>
</dbReference>
<proteinExistence type="predicted"/>
<dbReference type="VEuPathDB" id="FungiDB:MUCCIDRAFT_158176"/>
<dbReference type="STRING" id="747725.A0A162RQ81"/>
<gene>
    <name evidence="2" type="ORF">MUCCIDRAFT_158176</name>
</gene>
<dbReference type="Pfam" id="PF02752">
    <property type="entry name" value="Arrestin_C"/>
    <property type="match status" value="1"/>
</dbReference>
<accession>A0A162RQ81</accession>
<feature type="domain" description="Arrestin C-terminal-like" evidence="1">
    <location>
        <begin position="195"/>
        <end position="315"/>
    </location>
</feature>
<reference evidence="2 3" key="1">
    <citation type="submission" date="2015-06" db="EMBL/GenBank/DDBJ databases">
        <title>Expansion of signal transduction pathways in fungi by whole-genome duplication.</title>
        <authorList>
            <consortium name="DOE Joint Genome Institute"/>
            <person name="Corrochano L.M."/>
            <person name="Kuo A."/>
            <person name="Marcet-Houben M."/>
            <person name="Polaino S."/>
            <person name="Salamov A."/>
            <person name="Villalobos J.M."/>
            <person name="Alvarez M.I."/>
            <person name="Avalos J."/>
            <person name="Benito E.P."/>
            <person name="Benoit I."/>
            <person name="Burger G."/>
            <person name="Camino L.P."/>
            <person name="Canovas D."/>
            <person name="Cerda-Olmedo E."/>
            <person name="Cheng J.-F."/>
            <person name="Dominguez A."/>
            <person name="Elias M."/>
            <person name="Eslava A.P."/>
            <person name="Glaser F."/>
            <person name="Grimwood J."/>
            <person name="Gutierrez G."/>
            <person name="Heitman J."/>
            <person name="Henrissat B."/>
            <person name="Iturriaga E.A."/>
            <person name="Lang B.F."/>
            <person name="Lavin J.L."/>
            <person name="Lee S."/>
            <person name="Li W."/>
            <person name="Lindquist E."/>
            <person name="Lopez-Garcia S."/>
            <person name="Luque E.M."/>
            <person name="Marcos A.T."/>
            <person name="Martin J."/>
            <person name="Mccluskey K."/>
            <person name="Medina H.R."/>
            <person name="Miralles-Duran A."/>
            <person name="Miyazaki A."/>
            <person name="Munoz-Torres E."/>
            <person name="Oguiza J.A."/>
            <person name="Ohm R."/>
            <person name="Olmedo M."/>
            <person name="Orejas M."/>
            <person name="Ortiz-Castellanos L."/>
            <person name="Pisabarro A.G."/>
            <person name="Rodriguez-Romero J."/>
            <person name="Ruiz-Herrera J."/>
            <person name="Ruiz-Vazquez R."/>
            <person name="Sanz C."/>
            <person name="Schackwitz W."/>
            <person name="Schmutz J."/>
            <person name="Shahriari M."/>
            <person name="Shelest E."/>
            <person name="Silva-Franco F."/>
            <person name="Soanes D."/>
            <person name="Syed K."/>
            <person name="Tagua V.G."/>
            <person name="Talbot N.J."/>
            <person name="Thon M."/>
            <person name="De Vries R.P."/>
            <person name="Wiebenga A."/>
            <person name="Yadav J.S."/>
            <person name="Braun E.L."/>
            <person name="Baker S."/>
            <person name="Garre V."/>
            <person name="Horwitz B."/>
            <person name="Torres-Martinez S."/>
            <person name="Idnurm A."/>
            <person name="Herrera-Estrella A."/>
            <person name="Gabaldon T."/>
            <person name="Grigoriev I.V."/>
        </authorList>
    </citation>
    <scope>NUCLEOTIDE SEQUENCE [LARGE SCALE GENOMIC DNA]</scope>
    <source>
        <strain evidence="2 3">CBS 277.49</strain>
    </source>
</reference>
<dbReference type="GO" id="GO:0005737">
    <property type="term" value="C:cytoplasm"/>
    <property type="evidence" value="ECO:0007669"/>
    <property type="project" value="TreeGrafter"/>
</dbReference>
<dbReference type="EMBL" id="AMYB01000001">
    <property type="protein sequence ID" value="OAD07929.1"/>
    <property type="molecule type" value="Genomic_DNA"/>
</dbReference>
<dbReference type="GO" id="GO:0015031">
    <property type="term" value="P:protein transport"/>
    <property type="evidence" value="ECO:0007669"/>
    <property type="project" value="TreeGrafter"/>
</dbReference>
<comment type="caution">
    <text evidence="2">The sequence shown here is derived from an EMBL/GenBank/DDBJ whole genome shotgun (WGS) entry which is preliminary data.</text>
</comment>
<evidence type="ECO:0000313" key="2">
    <source>
        <dbReference type="EMBL" id="OAD07929.1"/>
    </source>
</evidence>
<dbReference type="Gene3D" id="2.60.40.640">
    <property type="match status" value="2"/>
</dbReference>
<dbReference type="AlphaFoldDB" id="A0A162RQ81"/>
<sequence length="443" mass="50087">MMESILSGRRRSSQQSTASIASVSIEILPEFGWSIGDERLFGPGTLFQGHVVVRCKEHSARATRLRMHFQGVEAMLTYDVGPGIIRTSSNQLFGVRHTLWKKLDDDDGLHAMTTYKFLFTIQMPFVQFPPSMNHDYYRCTYKLSAFLDPSLGYGEVPVMSQRCINYIPLTETRLLKAPLYLKDQKGRRKQIPSPNMPSVTVKLHSVEYLSGDTIQATICPKFTESSSSCNSYDYQVTMNLYQISSFSADSVPILSQLVETKSHHVEVQQDANGSNKSNEFRVGLKLKEDLPPSFEYSKIMTLTYKLKVKVYIKRRKTSFSLTAAMQSKSNEGSKKLKEMMTTLPWPSTAMSTFETDIVVGTLSRGVRAGQDLRDYTSYRSSEELPIPKFMKHIEYEDELPRYESTRLPSYTSEILVHPQQHGATITTGSIISGTSMEGIRSSL</sequence>